<dbReference type="OrthoDB" id="288590at2759"/>
<dbReference type="GO" id="GO:0051213">
    <property type="term" value="F:dioxygenase activity"/>
    <property type="evidence" value="ECO:0007669"/>
    <property type="project" value="UniProtKB-KW"/>
</dbReference>
<evidence type="ECO:0000313" key="7">
    <source>
        <dbReference type="Proteomes" id="UP000236161"/>
    </source>
</evidence>
<evidence type="ECO:0000259" key="4">
    <source>
        <dbReference type="Pfam" id="PF03171"/>
    </source>
</evidence>
<dbReference type="InterPro" id="IPR044861">
    <property type="entry name" value="IPNS-like_FE2OG_OXY"/>
</dbReference>
<keyword evidence="3" id="KW-0408">Iron</keyword>
<evidence type="ECO:0000256" key="2">
    <source>
        <dbReference type="ARBA" id="ARBA00023002"/>
    </source>
</evidence>
<dbReference type="InterPro" id="IPR027443">
    <property type="entry name" value="IPNS-like_sf"/>
</dbReference>
<protein>
    <submittedName>
        <fullName evidence="6">Leucoanthocyanidin dioxygenase</fullName>
        <ecNumber evidence="6">1.14.11.23</ecNumber>
    </submittedName>
</protein>
<keyword evidence="1" id="KW-0479">Metal-binding</keyword>
<dbReference type="Proteomes" id="UP000236161">
    <property type="component" value="Unassembled WGS sequence"/>
</dbReference>
<organism evidence="6 7">
    <name type="scientific">Apostasia shenzhenica</name>
    <dbReference type="NCBI Taxonomy" id="1088818"/>
    <lineage>
        <taxon>Eukaryota</taxon>
        <taxon>Viridiplantae</taxon>
        <taxon>Streptophyta</taxon>
        <taxon>Embryophyta</taxon>
        <taxon>Tracheophyta</taxon>
        <taxon>Spermatophyta</taxon>
        <taxon>Magnoliopsida</taxon>
        <taxon>Liliopsida</taxon>
        <taxon>Asparagales</taxon>
        <taxon>Orchidaceae</taxon>
        <taxon>Apostasioideae</taxon>
        <taxon>Apostasia</taxon>
    </lineage>
</organism>
<evidence type="ECO:0000256" key="3">
    <source>
        <dbReference type="ARBA" id="ARBA00023004"/>
    </source>
</evidence>
<dbReference type="AlphaFoldDB" id="A0A2I0AFU0"/>
<dbReference type="EMBL" id="KZ451982">
    <property type="protein sequence ID" value="PKA54429.1"/>
    <property type="molecule type" value="Genomic_DNA"/>
</dbReference>
<proteinExistence type="predicted"/>
<keyword evidence="2 6" id="KW-0560">Oxidoreductase</keyword>
<accession>A0A2I0AFU0</accession>
<evidence type="ECO:0000313" key="6">
    <source>
        <dbReference type="EMBL" id="PKA54429.1"/>
    </source>
</evidence>
<dbReference type="InterPro" id="IPR026992">
    <property type="entry name" value="DIOX_N"/>
</dbReference>
<keyword evidence="6" id="KW-0223">Dioxygenase</keyword>
<keyword evidence="7" id="KW-1185">Reference proteome</keyword>
<dbReference type="EC" id="1.14.11.23" evidence="6"/>
<reference evidence="6 7" key="1">
    <citation type="journal article" date="2017" name="Nature">
        <title>The Apostasia genome and the evolution of orchids.</title>
        <authorList>
            <person name="Zhang G.Q."/>
            <person name="Liu K.W."/>
            <person name="Li Z."/>
            <person name="Lohaus R."/>
            <person name="Hsiao Y.Y."/>
            <person name="Niu S.C."/>
            <person name="Wang J.Y."/>
            <person name="Lin Y.C."/>
            <person name="Xu Q."/>
            <person name="Chen L.J."/>
            <person name="Yoshida K."/>
            <person name="Fujiwara S."/>
            <person name="Wang Z.W."/>
            <person name="Zhang Y.Q."/>
            <person name="Mitsuda N."/>
            <person name="Wang M."/>
            <person name="Liu G.H."/>
            <person name="Pecoraro L."/>
            <person name="Huang H.X."/>
            <person name="Xiao X.J."/>
            <person name="Lin M."/>
            <person name="Wu X.Y."/>
            <person name="Wu W.L."/>
            <person name="Chen Y.Y."/>
            <person name="Chang S.B."/>
            <person name="Sakamoto S."/>
            <person name="Ohme-Takagi M."/>
            <person name="Yagi M."/>
            <person name="Zeng S.J."/>
            <person name="Shen C.Y."/>
            <person name="Yeh C.M."/>
            <person name="Luo Y.B."/>
            <person name="Tsai W.C."/>
            <person name="Van de Peer Y."/>
            <person name="Liu Z.J."/>
        </authorList>
    </citation>
    <scope>NUCLEOTIDE SEQUENCE [LARGE SCALE GENOMIC DNA]</scope>
    <source>
        <strain evidence="7">cv. Shenzhen</strain>
        <tissue evidence="6">Stem</tissue>
    </source>
</reference>
<dbReference type="GO" id="GO:0046872">
    <property type="term" value="F:metal ion binding"/>
    <property type="evidence" value="ECO:0007669"/>
    <property type="project" value="UniProtKB-KW"/>
</dbReference>
<dbReference type="Pfam" id="PF03171">
    <property type="entry name" value="2OG-FeII_Oxy"/>
    <property type="match status" value="1"/>
</dbReference>
<evidence type="ECO:0000259" key="5">
    <source>
        <dbReference type="Pfam" id="PF14226"/>
    </source>
</evidence>
<feature type="domain" description="Non-haem dioxygenase N-terminal" evidence="5">
    <location>
        <begin position="43"/>
        <end position="148"/>
    </location>
</feature>
<dbReference type="STRING" id="1088818.A0A2I0AFU0"/>
<dbReference type="Gene3D" id="2.60.120.330">
    <property type="entry name" value="B-lactam Antibiotic, Isopenicillin N Synthase, Chain"/>
    <property type="match status" value="1"/>
</dbReference>
<dbReference type="Pfam" id="PF14226">
    <property type="entry name" value="DIOX_N"/>
    <property type="match status" value="1"/>
</dbReference>
<sequence length="262" mass="29287">MEVQRVQALADAGLSHLPSQYIQPPDLRPVARKDAAATELGGIPILDLDPSGNPLPELRRLCSEWGAFQVVNHGVPIRLLSEMKEVGLRFFGSPMEAKLRYACDTTSAASEGYGSRMLSKKEGVLDWRDYFDHHTLPETRRNTTRWPDFPDNYRDVVVEYSNNMKVLAQRLLKMISESLNLPPSYIEDAIGDVYQNITVSYYSPCPQPELALGLQSHSDMGAITLLIQDDVGGLEVLKDWEWIPTKSSSDAIIVILADQTEV</sequence>
<dbReference type="PANTHER" id="PTHR47991">
    <property type="entry name" value="OXOGLUTARATE/IRON-DEPENDENT DIOXYGENASE"/>
    <property type="match status" value="1"/>
</dbReference>
<name>A0A2I0AFU0_9ASPA</name>
<gene>
    <name evidence="6" type="primary">LDOX</name>
    <name evidence="6" type="ORF">AXF42_Ash000262</name>
</gene>
<dbReference type="SUPFAM" id="SSF51197">
    <property type="entry name" value="Clavaminate synthase-like"/>
    <property type="match status" value="1"/>
</dbReference>
<evidence type="ECO:0000256" key="1">
    <source>
        <dbReference type="ARBA" id="ARBA00022723"/>
    </source>
</evidence>
<dbReference type="InterPro" id="IPR050295">
    <property type="entry name" value="Plant_2OG-oxidoreductases"/>
</dbReference>
<feature type="domain" description="Isopenicillin N synthase-like Fe(2+) 2OG dioxygenase" evidence="4">
    <location>
        <begin position="197"/>
        <end position="260"/>
    </location>
</feature>